<organism evidence="2 3">
    <name type="scientific">Coprobacter tertius</name>
    <dbReference type="NCBI Taxonomy" id="2944915"/>
    <lineage>
        <taxon>Bacteria</taxon>
        <taxon>Pseudomonadati</taxon>
        <taxon>Bacteroidota</taxon>
        <taxon>Bacteroidia</taxon>
        <taxon>Bacteroidales</taxon>
        <taxon>Barnesiellaceae</taxon>
        <taxon>Coprobacter</taxon>
    </lineage>
</organism>
<gene>
    <name evidence="2" type="ORF">NMU02_09625</name>
</gene>
<dbReference type="EMBL" id="JANDHW010000008">
    <property type="protein sequence ID" value="MCP9612351.1"/>
    <property type="molecule type" value="Genomic_DNA"/>
</dbReference>
<accession>A0ABT1MM48</accession>
<sequence>MNEREERLRRLFKGTHYISQEMDIRELTKDYIGPRNRIFLKADDEQIIFNYRGRREAIFLMFGGGGLLWLILPFVFAEPTMGDAIYIITIFILFSLLPCLWVLPRSYKVYTFDRMTGMMTFPNPRTLKNYGRDPGTITFPFSDARFGMFLMQAGRPRRLAISHPDGLRSYGIDFVPFFDALQTHSILVWYMDKNRPLPPGELFDPYREKDYERRKAEGFQPPLYPASIATPENTPEREKERIKREKKYWQQVEQELEAFKREEPEAFEAFTGDLGKIQPNFLTERLTKLFKMQK</sequence>
<protein>
    <submittedName>
        <fullName evidence="2">Uncharacterized protein</fullName>
    </submittedName>
</protein>
<evidence type="ECO:0000313" key="2">
    <source>
        <dbReference type="EMBL" id="MCP9612351.1"/>
    </source>
</evidence>
<evidence type="ECO:0000313" key="3">
    <source>
        <dbReference type="Proteomes" id="UP001205603"/>
    </source>
</evidence>
<name>A0ABT1MM48_9BACT</name>
<dbReference type="RefSeq" id="WP_255027644.1">
    <property type="nucleotide sequence ID" value="NZ_JANDHW010000008.1"/>
</dbReference>
<feature type="transmembrane region" description="Helical" evidence="1">
    <location>
        <begin position="57"/>
        <end position="77"/>
    </location>
</feature>
<keyword evidence="3" id="KW-1185">Reference proteome</keyword>
<dbReference type="Proteomes" id="UP001205603">
    <property type="component" value="Unassembled WGS sequence"/>
</dbReference>
<keyword evidence="1" id="KW-0812">Transmembrane</keyword>
<proteinExistence type="predicted"/>
<keyword evidence="1" id="KW-1133">Transmembrane helix</keyword>
<evidence type="ECO:0000256" key="1">
    <source>
        <dbReference type="SAM" id="Phobius"/>
    </source>
</evidence>
<feature type="transmembrane region" description="Helical" evidence="1">
    <location>
        <begin position="83"/>
        <end position="103"/>
    </location>
</feature>
<keyword evidence="1" id="KW-0472">Membrane</keyword>
<reference evidence="2 3" key="1">
    <citation type="submission" date="2022-07" db="EMBL/GenBank/DDBJ databases">
        <title>Fecal culturing of patients with breast cancer.</title>
        <authorList>
            <person name="Teng N.M.Y."/>
            <person name="Kiu R."/>
            <person name="Evans R."/>
            <person name="Baker D.J."/>
            <person name="Zenner C."/>
            <person name="Robinson S.D."/>
            <person name="Hall L.J."/>
        </authorList>
    </citation>
    <scope>NUCLEOTIDE SEQUENCE [LARGE SCALE GENOMIC DNA]</scope>
    <source>
        <strain evidence="2 3">LH1063</strain>
    </source>
</reference>
<comment type="caution">
    <text evidence="2">The sequence shown here is derived from an EMBL/GenBank/DDBJ whole genome shotgun (WGS) entry which is preliminary data.</text>
</comment>